<evidence type="ECO:0000313" key="6">
    <source>
        <dbReference type="EMBL" id="TDD92538.1"/>
    </source>
</evidence>
<dbReference type="InterPro" id="IPR014757">
    <property type="entry name" value="Tscrpt_reg_IclR_C"/>
</dbReference>
<dbReference type="Gene3D" id="1.10.10.10">
    <property type="entry name" value="Winged helix-like DNA-binding domain superfamily/Winged helix DNA-binding domain"/>
    <property type="match status" value="1"/>
</dbReference>
<dbReference type="InterPro" id="IPR050707">
    <property type="entry name" value="HTH_MetabolicPath_Reg"/>
</dbReference>
<dbReference type="Gene3D" id="3.30.450.40">
    <property type="match status" value="1"/>
</dbReference>
<evidence type="ECO:0000313" key="7">
    <source>
        <dbReference type="Proteomes" id="UP000295578"/>
    </source>
</evidence>
<dbReference type="PANTHER" id="PTHR30136:SF35">
    <property type="entry name" value="HTH-TYPE TRANSCRIPTIONAL REGULATOR RV1719"/>
    <property type="match status" value="1"/>
</dbReference>
<evidence type="ECO:0000259" key="4">
    <source>
        <dbReference type="PROSITE" id="PS51077"/>
    </source>
</evidence>
<gene>
    <name evidence="6" type="ORF">E1293_00745</name>
</gene>
<dbReference type="AlphaFoldDB" id="A0A4R5BZ59"/>
<dbReference type="Proteomes" id="UP000295578">
    <property type="component" value="Unassembled WGS sequence"/>
</dbReference>
<dbReference type="InterPro" id="IPR029016">
    <property type="entry name" value="GAF-like_dom_sf"/>
</dbReference>
<dbReference type="PANTHER" id="PTHR30136">
    <property type="entry name" value="HELIX-TURN-HELIX TRANSCRIPTIONAL REGULATOR, ICLR FAMILY"/>
    <property type="match status" value="1"/>
</dbReference>
<dbReference type="Pfam" id="PF01614">
    <property type="entry name" value="IclR_C"/>
    <property type="match status" value="1"/>
</dbReference>
<dbReference type="PROSITE" id="PS51078">
    <property type="entry name" value="ICLR_ED"/>
    <property type="match status" value="1"/>
</dbReference>
<feature type="domain" description="IclR-ED" evidence="5">
    <location>
        <begin position="78"/>
        <end position="264"/>
    </location>
</feature>
<reference evidence="6 7" key="1">
    <citation type="submission" date="2019-03" db="EMBL/GenBank/DDBJ databases">
        <title>Draft genome sequences of novel Actinobacteria.</title>
        <authorList>
            <person name="Sahin N."/>
            <person name="Ay H."/>
            <person name="Saygin H."/>
        </authorList>
    </citation>
    <scope>NUCLEOTIDE SEQUENCE [LARGE SCALE GENOMIC DNA]</scope>
    <source>
        <strain evidence="6 7">DSM 45941</strain>
    </source>
</reference>
<dbReference type="PROSITE" id="PS51077">
    <property type="entry name" value="HTH_ICLR"/>
    <property type="match status" value="1"/>
</dbReference>
<protein>
    <submittedName>
        <fullName evidence="6">IclR family transcriptional regulator</fullName>
    </submittedName>
</protein>
<dbReference type="InterPro" id="IPR036388">
    <property type="entry name" value="WH-like_DNA-bd_sf"/>
</dbReference>
<feature type="domain" description="HTH iclR-type" evidence="4">
    <location>
        <begin position="23"/>
        <end position="84"/>
    </location>
</feature>
<dbReference type="OrthoDB" id="7274111at2"/>
<dbReference type="SMART" id="SM00346">
    <property type="entry name" value="HTH_ICLR"/>
    <property type="match status" value="1"/>
</dbReference>
<accession>A0A4R5BZ59</accession>
<evidence type="ECO:0000256" key="2">
    <source>
        <dbReference type="ARBA" id="ARBA00023125"/>
    </source>
</evidence>
<evidence type="ECO:0000256" key="3">
    <source>
        <dbReference type="ARBA" id="ARBA00023163"/>
    </source>
</evidence>
<proteinExistence type="predicted"/>
<keyword evidence="2" id="KW-0238">DNA-binding</keyword>
<keyword evidence="3" id="KW-0804">Transcription</keyword>
<dbReference type="GO" id="GO:0045892">
    <property type="term" value="P:negative regulation of DNA-templated transcription"/>
    <property type="evidence" value="ECO:0007669"/>
    <property type="project" value="TreeGrafter"/>
</dbReference>
<sequence length="272" mass="29504">MEHRFHIVELMSRESRTAAQPGTQAIDRAAELIRLIVEAEAPRTFTALVTETGLAKSTTSRLLQALERHRLVRRDRDGAFRAGPVFTQYALRGDITDALVDIATPTLERLRESSGETVTIAVPRAGAVITIAQVDSEYLLSATSWIGLDLPPHCMATGKVFYAHGRLPLPDDEDLERLTGNTVTRRDLLEAQFTGIRRSGYAVTREELEIGLVSIAAPVHSAGDDVIAAVAVTGPTARLTPSRTEQVGTWLAAETRALSAALGHHPPNPPPR</sequence>
<dbReference type="SUPFAM" id="SSF46785">
    <property type="entry name" value="Winged helix' DNA-binding domain"/>
    <property type="match status" value="1"/>
</dbReference>
<dbReference type="Pfam" id="PF09339">
    <property type="entry name" value="HTH_IclR"/>
    <property type="match status" value="1"/>
</dbReference>
<evidence type="ECO:0000259" key="5">
    <source>
        <dbReference type="PROSITE" id="PS51078"/>
    </source>
</evidence>
<dbReference type="InterPro" id="IPR005471">
    <property type="entry name" value="Tscrpt_reg_IclR_N"/>
</dbReference>
<dbReference type="InterPro" id="IPR036390">
    <property type="entry name" value="WH_DNA-bd_sf"/>
</dbReference>
<name>A0A4R5BZ59_9ACTN</name>
<organism evidence="6 7">
    <name type="scientific">Actinomadura darangshiensis</name>
    <dbReference type="NCBI Taxonomy" id="705336"/>
    <lineage>
        <taxon>Bacteria</taxon>
        <taxon>Bacillati</taxon>
        <taxon>Actinomycetota</taxon>
        <taxon>Actinomycetes</taxon>
        <taxon>Streptosporangiales</taxon>
        <taxon>Thermomonosporaceae</taxon>
        <taxon>Actinomadura</taxon>
    </lineage>
</organism>
<dbReference type="EMBL" id="SMKY01000002">
    <property type="protein sequence ID" value="TDD92538.1"/>
    <property type="molecule type" value="Genomic_DNA"/>
</dbReference>
<comment type="caution">
    <text evidence="6">The sequence shown here is derived from an EMBL/GenBank/DDBJ whole genome shotgun (WGS) entry which is preliminary data.</text>
</comment>
<evidence type="ECO:0000256" key="1">
    <source>
        <dbReference type="ARBA" id="ARBA00023015"/>
    </source>
</evidence>
<keyword evidence="1" id="KW-0805">Transcription regulation</keyword>
<dbReference type="SUPFAM" id="SSF55781">
    <property type="entry name" value="GAF domain-like"/>
    <property type="match status" value="1"/>
</dbReference>
<dbReference type="GO" id="GO:0003700">
    <property type="term" value="F:DNA-binding transcription factor activity"/>
    <property type="evidence" value="ECO:0007669"/>
    <property type="project" value="TreeGrafter"/>
</dbReference>
<keyword evidence="7" id="KW-1185">Reference proteome</keyword>
<dbReference type="GO" id="GO:0003677">
    <property type="term" value="F:DNA binding"/>
    <property type="evidence" value="ECO:0007669"/>
    <property type="project" value="UniProtKB-KW"/>
</dbReference>